<dbReference type="Proteomes" id="UP000004705">
    <property type="component" value="Chromosome"/>
</dbReference>
<dbReference type="HOGENOM" id="CLU_221409_0_0_11"/>
<accession>H8GBJ3</accession>
<sequence>MEFMVMHAHYAGDILTGVLAHLAHLLGWLV</sequence>
<evidence type="ECO:0000313" key="1">
    <source>
        <dbReference type="EMBL" id="EHY88677.1"/>
    </source>
</evidence>
<name>H8GBJ3_9PSEU</name>
<gene>
    <name evidence="1" type="ORF">SacazDRAFT_01754</name>
</gene>
<dbReference type="EMBL" id="CM001466">
    <property type="protein sequence ID" value="EHY88677.1"/>
    <property type="molecule type" value="Genomic_DNA"/>
</dbReference>
<evidence type="ECO:0000313" key="2">
    <source>
        <dbReference type="Proteomes" id="UP000004705"/>
    </source>
</evidence>
<keyword evidence="2" id="KW-1185">Reference proteome</keyword>
<organism evidence="1 2">
    <name type="scientific">Saccharomonospora azurea NA-128</name>
    <dbReference type="NCBI Taxonomy" id="882081"/>
    <lineage>
        <taxon>Bacteria</taxon>
        <taxon>Bacillati</taxon>
        <taxon>Actinomycetota</taxon>
        <taxon>Actinomycetes</taxon>
        <taxon>Pseudonocardiales</taxon>
        <taxon>Pseudonocardiaceae</taxon>
        <taxon>Saccharomonospora</taxon>
    </lineage>
</organism>
<protein>
    <submittedName>
        <fullName evidence="1">Uncharacterized protein</fullName>
    </submittedName>
</protein>
<reference evidence="1 2" key="1">
    <citation type="journal article" date="2012" name="Stand. Genomic Sci.">
        <title>Genome sequence of the soil bacterium Saccharomonospora azurea type strain (NA-128(T)).</title>
        <authorList>
            <person name="Klenk H.P."/>
            <person name="Held B."/>
            <person name="Lucas S."/>
            <person name="Lapidus A."/>
            <person name="Copeland A."/>
            <person name="Hammon N."/>
            <person name="Pitluck S."/>
            <person name="Goodwin L.A."/>
            <person name="Han C."/>
            <person name="Tapia R."/>
            <person name="Brambilla E.M."/>
            <person name="Potter G."/>
            <person name="Land M."/>
            <person name="Ivanova N."/>
            <person name="Rohde M."/>
            <person name="Goker M."/>
            <person name="Detter J.C."/>
            <person name="Kyrpides N.C."/>
            <person name="Woyke T."/>
        </authorList>
    </citation>
    <scope>NUCLEOTIDE SEQUENCE [LARGE SCALE GENOMIC DNA]</scope>
    <source>
        <strain evidence="1 2">NA-128</strain>
    </source>
</reference>
<dbReference type="AlphaFoldDB" id="H8GBJ3"/>
<proteinExistence type="predicted"/>